<dbReference type="GO" id="GO:0009103">
    <property type="term" value="P:lipopolysaccharide biosynthetic process"/>
    <property type="evidence" value="ECO:0007669"/>
    <property type="project" value="TreeGrafter"/>
</dbReference>
<comment type="caution">
    <text evidence="3">The sequence shown here is derived from an EMBL/GenBank/DDBJ whole genome shotgun (WGS) entry which is preliminary data.</text>
</comment>
<evidence type="ECO:0000256" key="1">
    <source>
        <dbReference type="ARBA" id="ARBA00022679"/>
    </source>
</evidence>
<dbReference type="RefSeq" id="WP_233924920.1">
    <property type="nucleotide sequence ID" value="NZ_JAJVKT010000003.1"/>
</dbReference>
<dbReference type="CDD" id="cd03801">
    <property type="entry name" value="GT4_PimA-like"/>
    <property type="match status" value="1"/>
</dbReference>
<dbReference type="Pfam" id="PF00534">
    <property type="entry name" value="Glycos_transf_1"/>
    <property type="match status" value="1"/>
</dbReference>
<dbReference type="GO" id="GO:0016757">
    <property type="term" value="F:glycosyltransferase activity"/>
    <property type="evidence" value="ECO:0007669"/>
    <property type="project" value="InterPro"/>
</dbReference>
<dbReference type="SUPFAM" id="SSF53756">
    <property type="entry name" value="UDP-Glycosyltransferase/glycogen phosphorylase"/>
    <property type="match status" value="1"/>
</dbReference>
<keyword evidence="1" id="KW-0808">Transferase</keyword>
<gene>
    <name evidence="3" type="ORF">LZG35_03395</name>
</gene>
<accession>A0A9Q3W1Q9</accession>
<sequence length="348" mass="39370">MRNIRVAVAAPDLTFTRKGGLRTQVERTCEELSKIGVDVHFFTGINFESLKSVDLCHIFSMNSPTYFKALCLKKLNVPIVYSSVMWRESSPRIIRAALEVERLLPYKIFNDVVSCRDLSLISDVVLPNTQQEADWLVSAIGVDRSKIAVVPNGADDHFLESTFSNNDFPEYDRDFVFSSCVIYKRKNLIRLAKACKSLGYPLVLAGPIEDELVKSKILSLCDDHFKVTFLGSLDNKSHFMGYLYWRARVFALPSFYETPGISALESGLRGGNVVVTKVGGAQEYFGDLARYVDPYSQDEITREIRSAWNNPLDDNEKERVSSHIRRNFSWAKVAEETKSIYMEVIGAS</sequence>
<dbReference type="Gene3D" id="3.40.50.2000">
    <property type="entry name" value="Glycogen Phosphorylase B"/>
    <property type="match status" value="2"/>
</dbReference>
<evidence type="ECO:0000259" key="2">
    <source>
        <dbReference type="Pfam" id="PF00534"/>
    </source>
</evidence>
<protein>
    <submittedName>
        <fullName evidence="3">Glycosyltransferase family 4 protein</fullName>
    </submittedName>
</protein>
<dbReference type="InterPro" id="IPR001296">
    <property type="entry name" value="Glyco_trans_1"/>
</dbReference>
<dbReference type="PANTHER" id="PTHR46401:SF2">
    <property type="entry name" value="GLYCOSYLTRANSFERASE WBBK-RELATED"/>
    <property type="match status" value="1"/>
</dbReference>
<name>A0A9Q3W1Q9_9GAMM</name>
<dbReference type="AlphaFoldDB" id="A0A9Q3W1Q9"/>
<organism evidence="3 4">
    <name type="scientific">Alloalcanivorax xenomutans</name>
    <dbReference type="NCBI Taxonomy" id="1094342"/>
    <lineage>
        <taxon>Bacteria</taxon>
        <taxon>Pseudomonadati</taxon>
        <taxon>Pseudomonadota</taxon>
        <taxon>Gammaproteobacteria</taxon>
        <taxon>Oceanospirillales</taxon>
        <taxon>Alcanivoracaceae</taxon>
        <taxon>Alloalcanivorax</taxon>
    </lineage>
</organism>
<keyword evidence="4" id="KW-1185">Reference proteome</keyword>
<dbReference type="EMBL" id="JAJVKT010000003">
    <property type="protein sequence ID" value="MCE7507671.1"/>
    <property type="molecule type" value="Genomic_DNA"/>
</dbReference>
<proteinExistence type="predicted"/>
<dbReference type="PANTHER" id="PTHR46401">
    <property type="entry name" value="GLYCOSYLTRANSFERASE WBBK-RELATED"/>
    <property type="match status" value="1"/>
</dbReference>
<evidence type="ECO:0000313" key="3">
    <source>
        <dbReference type="EMBL" id="MCE7507671.1"/>
    </source>
</evidence>
<dbReference type="Proteomes" id="UP001107961">
    <property type="component" value="Unassembled WGS sequence"/>
</dbReference>
<evidence type="ECO:0000313" key="4">
    <source>
        <dbReference type="Proteomes" id="UP001107961"/>
    </source>
</evidence>
<feature type="domain" description="Glycosyl transferase family 1" evidence="2">
    <location>
        <begin position="172"/>
        <end position="318"/>
    </location>
</feature>
<reference evidence="3" key="1">
    <citation type="submission" date="2022-01" db="EMBL/GenBank/DDBJ databases">
        <authorList>
            <person name="Karlyshev A.V."/>
            <person name="Jaspars M."/>
        </authorList>
    </citation>
    <scope>NUCLEOTIDE SEQUENCE</scope>
    <source>
        <strain evidence="3">AGSA3-2</strain>
    </source>
</reference>